<dbReference type="SMART" id="SM00267">
    <property type="entry name" value="GGDEF"/>
    <property type="match status" value="1"/>
</dbReference>
<dbReference type="Gene3D" id="1.25.40.10">
    <property type="entry name" value="Tetratricopeptide repeat domain"/>
    <property type="match status" value="1"/>
</dbReference>
<dbReference type="PANTHER" id="PTHR45138:SF9">
    <property type="entry name" value="DIGUANYLATE CYCLASE DGCM-RELATED"/>
    <property type="match status" value="1"/>
</dbReference>
<dbReference type="Proteomes" id="UP001064632">
    <property type="component" value="Chromosome"/>
</dbReference>
<evidence type="ECO:0000256" key="1">
    <source>
        <dbReference type="ARBA" id="ARBA00012528"/>
    </source>
</evidence>
<organism evidence="6 7">
    <name type="scientific">Tahibacter amnicola</name>
    <dbReference type="NCBI Taxonomy" id="2976241"/>
    <lineage>
        <taxon>Bacteria</taxon>
        <taxon>Pseudomonadati</taxon>
        <taxon>Pseudomonadota</taxon>
        <taxon>Gammaproteobacteria</taxon>
        <taxon>Lysobacterales</taxon>
        <taxon>Rhodanobacteraceae</taxon>
        <taxon>Tahibacter</taxon>
    </lineage>
</organism>
<dbReference type="Gene3D" id="3.30.70.270">
    <property type="match status" value="1"/>
</dbReference>
<keyword evidence="3" id="KW-0472">Membrane</keyword>
<dbReference type="RefSeq" id="WP_261695235.1">
    <property type="nucleotide sequence ID" value="NZ_CP104694.1"/>
</dbReference>
<evidence type="ECO:0000256" key="4">
    <source>
        <dbReference type="SAM" id="SignalP"/>
    </source>
</evidence>
<dbReference type="SUPFAM" id="SSF48452">
    <property type="entry name" value="TPR-like"/>
    <property type="match status" value="2"/>
</dbReference>
<dbReference type="NCBIfam" id="TIGR00254">
    <property type="entry name" value="GGDEF"/>
    <property type="match status" value="1"/>
</dbReference>
<dbReference type="PROSITE" id="PS50887">
    <property type="entry name" value="GGDEF"/>
    <property type="match status" value="1"/>
</dbReference>
<evidence type="ECO:0000259" key="5">
    <source>
        <dbReference type="PROSITE" id="PS50887"/>
    </source>
</evidence>
<dbReference type="CDD" id="cd01949">
    <property type="entry name" value="GGDEF"/>
    <property type="match status" value="1"/>
</dbReference>
<keyword evidence="3" id="KW-0812">Transmembrane</keyword>
<dbReference type="InterPro" id="IPR050469">
    <property type="entry name" value="Diguanylate_Cyclase"/>
</dbReference>
<feature type="chain" id="PRO_5045346841" description="diguanylate cyclase" evidence="4">
    <location>
        <begin position="25"/>
        <end position="588"/>
    </location>
</feature>
<dbReference type="PANTHER" id="PTHR45138">
    <property type="entry name" value="REGULATORY COMPONENTS OF SENSORY TRANSDUCTION SYSTEM"/>
    <property type="match status" value="1"/>
</dbReference>
<dbReference type="InterPro" id="IPR029787">
    <property type="entry name" value="Nucleotide_cyclase"/>
</dbReference>
<proteinExistence type="predicted"/>
<comment type="catalytic activity">
    <reaction evidence="2">
        <text>2 GTP = 3',3'-c-di-GMP + 2 diphosphate</text>
        <dbReference type="Rhea" id="RHEA:24898"/>
        <dbReference type="ChEBI" id="CHEBI:33019"/>
        <dbReference type="ChEBI" id="CHEBI:37565"/>
        <dbReference type="ChEBI" id="CHEBI:58805"/>
        <dbReference type="EC" id="2.7.7.65"/>
    </reaction>
</comment>
<dbReference type="InterPro" id="IPR000160">
    <property type="entry name" value="GGDEF_dom"/>
</dbReference>
<evidence type="ECO:0000313" key="6">
    <source>
        <dbReference type="EMBL" id="UXI68275.1"/>
    </source>
</evidence>
<protein>
    <recommendedName>
        <fullName evidence="1">diguanylate cyclase</fullName>
        <ecNumber evidence="1">2.7.7.65</ecNumber>
    </recommendedName>
</protein>
<keyword evidence="3" id="KW-1133">Transmembrane helix</keyword>
<feature type="signal peptide" evidence="4">
    <location>
        <begin position="1"/>
        <end position="24"/>
    </location>
</feature>
<dbReference type="EMBL" id="CP104694">
    <property type="protein sequence ID" value="UXI68275.1"/>
    <property type="molecule type" value="Genomic_DNA"/>
</dbReference>
<dbReference type="Pfam" id="PF00990">
    <property type="entry name" value="GGDEF"/>
    <property type="match status" value="1"/>
</dbReference>
<dbReference type="EC" id="2.7.7.65" evidence="1"/>
<accession>A0ABY6BIS3</accession>
<keyword evidence="7" id="KW-1185">Reference proteome</keyword>
<name>A0ABY6BIS3_9GAMM</name>
<dbReference type="InterPro" id="IPR043128">
    <property type="entry name" value="Rev_trsase/Diguanyl_cyclase"/>
</dbReference>
<gene>
    <name evidence="6" type="ORF">N4264_01105</name>
</gene>
<sequence length="588" mass="65009">MRGAIARLFRRVGLALILALHSTAAIEPDAAMLLLKQADSIKTSNHAEFNQIMAKLESQRDALPPAEAMYLRYLQGWKIAYDGDYAGAIPVLNGIIDSSTDATLRFRAGATVVNMLAIARRYEEAYGQLSKILDLLPEVHDRDAREQGFVVAAILYNQVGQYELGLEYAEKLLSEDWAGRGACKGGQLRLEAMYKSGQLTNPDKDFQAGIEACEKLSEPLHASVIRGYVAQLLTRQDRAQDAIDLLTRHYDALRRTGYARIVSESDALLARAYKQVGNVTLAREHAERAVADAVPNQITEPLVTAYQVLYEIARAQGDYKSALAFHEKFAAADKGYLDDISARQLAFQRIRQEVAAARFHIEALNKQNQVLQLQQQLADKAVENGRLYIVLLGTVLLFLLLWTYRTKRAQLHFMRLAQRDGLTGVSNRPHFMFVAERTLEECRRAGEPVSMVLFDLDHFKQINDAHGHAAGDFVLKQVTKVCKSCLAEDEVLGRLGGEEFAIVLPRASQDAAMRKADELRARIATVTTSGNSHGQPVSASFGVAQTASAGYDLQRLVASADVALYHAKRSGRNRVASFEPHLSMGAIA</sequence>
<evidence type="ECO:0000256" key="2">
    <source>
        <dbReference type="ARBA" id="ARBA00034247"/>
    </source>
</evidence>
<feature type="domain" description="GGDEF" evidence="5">
    <location>
        <begin position="447"/>
        <end position="580"/>
    </location>
</feature>
<evidence type="ECO:0000313" key="7">
    <source>
        <dbReference type="Proteomes" id="UP001064632"/>
    </source>
</evidence>
<dbReference type="SUPFAM" id="SSF55073">
    <property type="entry name" value="Nucleotide cyclase"/>
    <property type="match status" value="1"/>
</dbReference>
<reference evidence="6" key="1">
    <citation type="submission" date="2022-09" db="EMBL/GenBank/DDBJ databases">
        <title>Tahibacter sp. nov., isolated from a fresh water.</title>
        <authorList>
            <person name="Baek J.H."/>
            <person name="Lee J.K."/>
            <person name="Kim J.M."/>
            <person name="Jeon C.O."/>
        </authorList>
    </citation>
    <scope>NUCLEOTIDE SEQUENCE</scope>
    <source>
        <strain evidence="6">W38</strain>
    </source>
</reference>
<keyword evidence="4" id="KW-0732">Signal</keyword>
<evidence type="ECO:0000256" key="3">
    <source>
        <dbReference type="SAM" id="Phobius"/>
    </source>
</evidence>
<feature type="transmembrane region" description="Helical" evidence="3">
    <location>
        <begin position="385"/>
        <end position="404"/>
    </location>
</feature>
<dbReference type="InterPro" id="IPR011990">
    <property type="entry name" value="TPR-like_helical_dom_sf"/>
</dbReference>